<evidence type="ECO:0008006" key="3">
    <source>
        <dbReference type="Google" id="ProtNLM"/>
    </source>
</evidence>
<dbReference type="Proteomes" id="UP000886653">
    <property type="component" value="Unassembled WGS sequence"/>
</dbReference>
<dbReference type="InterPro" id="IPR036047">
    <property type="entry name" value="F-box-like_dom_sf"/>
</dbReference>
<sequence>MPSSINLPWEIWIKVLSFLDEFATLKSFAQTCKRNHEIVNQSSSLLHYRISLKLGYGHASTFGSAAPVYPEQLEVGPWKSNDEFDSSASLSQTLHCQKTMMKSIFKDVRNWEDFAKIRHQIEKNWYTGKGQWTTLCKAVGPPQIWRFKFDPEYNYWACVSLEGKIEVISSFEPNHCRRWLATPRVFASSTHLESSGPFIVTNTHHESFHVWKRIDDSFHNVPSPTEAWPPDQASFVYHAGIAVCEMRDSAPMFRFHHNLHMPVAAFCFKARSPYLAAGSFWGQRIYVWDLNTGQLVEQYDTEERECNDMNYIDFDSDFIFLANSVCIDVFDRRTRQKTHRIPPIPVDDLEYYNDKTLDVTWPEKTHNPQLIPIWRINRTEELEYRLAICTLFFQKLTNWQAIHYDAQNGHLLALSRDGFLLWTPRYRQTFRNNDQIHNRCDFVVLYLGERGTNLCVENHRAVFTTTSFSHLESNCTLESVYVLELKCWSNHADFLANRPKLTMLESIIPSVGMRVSRLEMDSTSIFATTTGRCLDPTSAAYKAWKTLKQGYTTFNPRRSPISWFDLDGKFLCHANLVQAYSTDPPCSKQEWHQAWRDWTSEWRVSDQDSQISSVIAYSFVEDKLTEETLDVKW</sequence>
<keyword evidence="2" id="KW-1185">Reference proteome</keyword>
<protein>
    <recommendedName>
        <fullName evidence="3">F-box domain-containing protein</fullName>
    </recommendedName>
</protein>
<dbReference type="SUPFAM" id="SSF81383">
    <property type="entry name" value="F-box domain"/>
    <property type="match status" value="1"/>
</dbReference>
<dbReference type="AlphaFoldDB" id="A0A9P6NHZ0"/>
<reference evidence="1" key="1">
    <citation type="submission" date="2013-11" db="EMBL/GenBank/DDBJ databases">
        <title>Genome sequence of the fusiform rust pathogen reveals effectors for host alternation and coevolution with pine.</title>
        <authorList>
            <consortium name="DOE Joint Genome Institute"/>
            <person name="Smith K."/>
            <person name="Pendleton A."/>
            <person name="Kubisiak T."/>
            <person name="Anderson C."/>
            <person name="Salamov A."/>
            <person name="Aerts A."/>
            <person name="Riley R."/>
            <person name="Clum A."/>
            <person name="Lindquist E."/>
            <person name="Ence D."/>
            <person name="Campbell M."/>
            <person name="Kronenberg Z."/>
            <person name="Feau N."/>
            <person name="Dhillon B."/>
            <person name="Hamelin R."/>
            <person name="Burleigh J."/>
            <person name="Smith J."/>
            <person name="Yandell M."/>
            <person name="Nelson C."/>
            <person name="Grigoriev I."/>
            <person name="Davis J."/>
        </authorList>
    </citation>
    <scope>NUCLEOTIDE SEQUENCE</scope>
    <source>
        <strain evidence="1">G11</strain>
    </source>
</reference>
<dbReference type="SUPFAM" id="SSF50969">
    <property type="entry name" value="YVTN repeat-like/Quinoprotein amine dehydrogenase"/>
    <property type="match status" value="1"/>
</dbReference>
<dbReference type="OrthoDB" id="550575at2759"/>
<proteinExistence type="predicted"/>
<name>A0A9P6NHZ0_9BASI</name>
<dbReference type="InterPro" id="IPR011044">
    <property type="entry name" value="Quino_amine_DH_bsu"/>
</dbReference>
<gene>
    <name evidence="1" type="ORF">CROQUDRAFT_656236</name>
</gene>
<comment type="caution">
    <text evidence="1">The sequence shown here is derived from an EMBL/GenBank/DDBJ whole genome shotgun (WGS) entry which is preliminary data.</text>
</comment>
<evidence type="ECO:0000313" key="1">
    <source>
        <dbReference type="EMBL" id="KAG0147315.1"/>
    </source>
</evidence>
<organism evidence="1 2">
    <name type="scientific">Cronartium quercuum f. sp. fusiforme G11</name>
    <dbReference type="NCBI Taxonomy" id="708437"/>
    <lineage>
        <taxon>Eukaryota</taxon>
        <taxon>Fungi</taxon>
        <taxon>Dikarya</taxon>
        <taxon>Basidiomycota</taxon>
        <taxon>Pucciniomycotina</taxon>
        <taxon>Pucciniomycetes</taxon>
        <taxon>Pucciniales</taxon>
        <taxon>Coleosporiaceae</taxon>
        <taxon>Cronartium</taxon>
    </lineage>
</organism>
<evidence type="ECO:0000313" key="2">
    <source>
        <dbReference type="Proteomes" id="UP000886653"/>
    </source>
</evidence>
<dbReference type="InterPro" id="IPR015943">
    <property type="entry name" value="WD40/YVTN_repeat-like_dom_sf"/>
</dbReference>
<accession>A0A9P6NHZ0</accession>
<dbReference type="EMBL" id="MU167249">
    <property type="protein sequence ID" value="KAG0147315.1"/>
    <property type="molecule type" value="Genomic_DNA"/>
</dbReference>
<dbReference type="Gene3D" id="2.130.10.10">
    <property type="entry name" value="YVTN repeat-like/Quinoprotein amine dehydrogenase"/>
    <property type="match status" value="1"/>
</dbReference>